<dbReference type="AlphaFoldDB" id="A0A8J6BFG1"/>
<dbReference type="Proteomes" id="UP000770717">
    <property type="component" value="Unassembled WGS sequence"/>
</dbReference>
<sequence>MNTEAASIIRLGRDTKRYLVAPDSHRQSLLMSISRNQDKYGSVFYYSGNYNYYNTDILNALFFFQFYCKGFFGTKILMSLLRIGKQWGLIRWLKRLWSSCGVSGQ</sequence>
<comment type="caution">
    <text evidence="1">The sequence shown here is derived from an EMBL/GenBank/DDBJ whole genome shotgun (WGS) entry which is preliminary data.</text>
</comment>
<protein>
    <submittedName>
        <fullName evidence="1">Uncharacterized protein</fullName>
    </submittedName>
</protein>
<organism evidence="1 2">
    <name type="scientific">Eleutherodactylus coqui</name>
    <name type="common">Puerto Rican coqui</name>
    <dbReference type="NCBI Taxonomy" id="57060"/>
    <lineage>
        <taxon>Eukaryota</taxon>
        <taxon>Metazoa</taxon>
        <taxon>Chordata</taxon>
        <taxon>Craniata</taxon>
        <taxon>Vertebrata</taxon>
        <taxon>Euteleostomi</taxon>
        <taxon>Amphibia</taxon>
        <taxon>Batrachia</taxon>
        <taxon>Anura</taxon>
        <taxon>Neobatrachia</taxon>
        <taxon>Hyloidea</taxon>
        <taxon>Eleutherodactylidae</taxon>
        <taxon>Eleutherodactylinae</taxon>
        <taxon>Eleutherodactylus</taxon>
        <taxon>Eleutherodactylus</taxon>
    </lineage>
</organism>
<keyword evidence="2" id="KW-1185">Reference proteome</keyword>
<evidence type="ECO:0000313" key="1">
    <source>
        <dbReference type="EMBL" id="KAG9461538.1"/>
    </source>
</evidence>
<dbReference type="EMBL" id="WNTK01019934">
    <property type="protein sequence ID" value="KAG9461538.1"/>
    <property type="molecule type" value="Genomic_DNA"/>
</dbReference>
<gene>
    <name evidence="1" type="ORF">GDO78_016476</name>
</gene>
<name>A0A8J6BFG1_ELECQ</name>
<accession>A0A8J6BFG1</accession>
<evidence type="ECO:0000313" key="2">
    <source>
        <dbReference type="Proteomes" id="UP000770717"/>
    </source>
</evidence>
<proteinExistence type="predicted"/>
<reference evidence="1" key="1">
    <citation type="thesis" date="2020" institute="ProQuest LLC" country="789 East Eisenhower Parkway, Ann Arbor, MI, USA">
        <title>Comparative Genomics and Chromosome Evolution.</title>
        <authorList>
            <person name="Mudd A.B."/>
        </authorList>
    </citation>
    <scope>NUCLEOTIDE SEQUENCE</scope>
    <source>
        <strain evidence="1">HN-11 Male</strain>
        <tissue evidence="1">Kidney and liver</tissue>
    </source>
</reference>